<dbReference type="Proteomes" id="UP000187283">
    <property type="component" value="Unassembled WGS sequence"/>
</dbReference>
<gene>
    <name evidence="9" type="ORF">AYI70_g1646</name>
</gene>
<keyword evidence="4 7" id="KW-1133">Transmembrane helix</keyword>
<comment type="subcellular location">
    <subcellularLocation>
        <location evidence="1">Membrane</location>
        <topology evidence="1">Multi-pass membrane protein</topology>
    </subcellularLocation>
</comment>
<feature type="transmembrane region" description="Helical" evidence="7">
    <location>
        <begin position="572"/>
        <end position="591"/>
    </location>
</feature>
<dbReference type="Pfam" id="PF01490">
    <property type="entry name" value="Aa_trans"/>
    <property type="match status" value="1"/>
</dbReference>
<feature type="transmembrane region" description="Helical" evidence="7">
    <location>
        <begin position="459"/>
        <end position="483"/>
    </location>
</feature>
<feature type="transmembrane region" description="Helical" evidence="7">
    <location>
        <begin position="548"/>
        <end position="565"/>
    </location>
</feature>
<dbReference type="PANTHER" id="PTHR22950">
    <property type="entry name" value="AMINO ACID TRANSPORTER"/>
    <property type="match status" value="1"/>
</dbReference>
<evidence type="ECO:0000256" key="4">
    <source>
        <dbReference type="ARBA" id="ARBA00022989"/>
    </source>
</evidence>
<evidence type="ECO:0000256" key="3">
    <source>
        <dbReference type="ARBA" id="ARBA00022692"/>
    </source>
</evidence>
<comment type="caution">
    <text evidence="9">The sequence shown here is derived from an EMBL/GenBank/DDBJ whole genome shotgun (WGS) entry which is preliminary data.</text>
</comment>
<feature type="transmembrane region" description="Helical" evidence="7">
    <location>
        <begin position="795"/>
        <end position="813"/>
    </location>
</feature>
<evidence type="ECO:0000259" key="8">
    <source>
        <dbReference type="Pfam" id="PF01490"/>
    </source>
</evidence>
<feature type="region of interest" description="Disordered" evidence="6">
    <location>
        <begin position="1"/>
        <end position="32"/>
    </location>
</feature>
<keyword evidence="5 7" id="KW-0472">Membrane</keyword>
<feature type="compositionally biased region" description="Polar residues" evidence="6">
    <location>
        <begin position="1"/>
        <end position="11"/>
    </location>
</feature>
<feature type="domain" description="Amino acid transporter transmembrane" evidence="8">
    <location>
        <begin position="431"/>
        <end position="813"/>
    </location>
</feature>
<feature type="transmembrane region" description="Helical" evidence="7">
    <location>
        <begin position="758"/>
        <end position="783"/>
    </location>
</feature>
<name>A0A1R1YBP4_9FUNG</name>
<evidence type="ECO:0000256" key="6">
    <source>
        <dbReference type="SAM" id="MobiDB-lite"/>
    </source>
</evidence>
<evidence type="ECO:0000256" key="2">
    <source>
        <dbReference type="ARBA" id="ARBA00008066"/>
    </source>
</evidence>
<dbReference type="GO" id="GO:0015179">
    <property type="term" value="F:L-amino acid transmembrane transporter activity"/>
    <property type="evidence" value="ECO:0007669"/>
    <property type="project" value="TreeGrafter"/>
</dbReference>
<evidence type="ECO:0000256" key="1">
    <source>
        <dbReference type="ARBA" id="ARBA00004141"/>
    </source>
</evidence>
<dbReference type="AlphaFoldDB" id="A0A1R1YBP4"/>
<dbReference type="Gene3D" id="1.20.1740.10">
    <property type="entry name" value="Amino acid/polyamine transporter I"/>
    <property type="match status" value="1"/>
</dbReference>
<dbReference type="STRING" id="133412.A0A1R1YBP4"/>
<keyword evidence="10" id="KW-1185">Reference proteome</keyword>
<evidence type="ECO:0000256" key="7">
    <source>
        <dbReference type="SAM" id="Phobius"/>
    </source>
</evidence>
<evidence type="ECO:0000313" key="9">
    <source>
        <dbReference type="EMBL" id="OMJ24347.1"/>
    </source>
</evidence>
<keyword evidence="3 7" id="KW-0812">Transmembrane</keyword>
<feature type="transmembrane region" description="Helical" evidence="7">
    <location>
        <begin position="646"/>
        <end position="669"/>
    </location>
</feature>
<dbReference type="OrthoDB" id="1684102at2759"/>
<protein>
    <submittedName>
        <fullName evidence="9">Vacuolar amino acid transporter 3</fullName>
    </submittedName>
</protein>
<reference evidence="9 10" key="1">
    <citation type="submission" date="2017-01" db="EMBL/GenBank/DDBJ databases">
        <authorList>
            <person name="Mah S.A."/>
            <person name="Swanson W.J."/>
            <person name="Moy G.W."/>
            <person name="Vacquier V.D."/>
        </authorList>
    </citation>
    <scope>NUCLEOTIDE SEQUENCE [LARGE SCALE GENOMIC DNA]</scope>
    <source>
        <strain evidence="9 10">GSMNP</strain>
    </source>
</reference>
<evidence type="ECO:0000256" key="5">
    <source>
        <dbReference type="ARBA" id="ARBA00023136"/>
    </source>
</evidence>
<dbReference type="InterPro" id="IPR013057">
    <property type="entry name" value="AA_transpt_TM"/>
</dbReference>
<sequence length="830" mass="92786">MEPDISNSKSIKTQEAELPDTRETNPLNPPKNGAKFFINSNIHDQKSTALLNACEENNKNLIFIPPANLSIGLSPSSLAGKNICNHAVGSDTSNYSSSSTNIDSNFNECTLDSNTLTEITCKQSSGELKSGTKIIDTDVDCLHDLSNSCKTDHHGSLKHHDYKTGNRYNSILRKNQLSQKLNYISNKNAHSRSPSPNISKNSRSLSSGFALKLNNRPLIVPQENELSKSRDFFHGHKEAEYYNSGLNTNYNFYKYASPNSGRISGKAKCNLNSNILRKNYLKYPFYKLERDRLENCDSKRPKKSNSFCESNGLNSENNSKFVTPLIPLYIETPYEFGSAYSRKMAASKCRHLSEGIASSFTDLVSLYENFAGGNYISEDDSDVDLDDCAYEEMLETHNQPTITITSMVNSPGYNSISRENSVSRDRSNLKASSKKAFFLLIKSFVGTGVLFLPKSFHNGGLLFSVVLMVVIAYLALHCMLLLVECHSKLKMSYGDIGYHLMGEKVRTIVLTSIIISQIGFCCAYSVFVATNTRFLFNKFTDCKMNFPLSFWILIQFIIYIPMSMVRKIKNFSTLALIANIFIFIGICYLFYYDGHVLAKYGISDIVMFNPVTFPLLIGTAVYTFEGIGLVIPVVDSMKKPSEFPKVLSLTVFVSAVIFISVASFSYMAFGESVETVILLNLTEGGHATTFIQFLYSIAIIFSVPLQLFPAIRILETKIFARSGKRNSTVKWEKNSFRLIICLFIAIISTVISEKLDEFVSIIGSFACVPLAFIYPSIFHYYAIDTNSRATKIKDICLFIIGILTMFYVTHLSISQWGKGPAPISQCPSPK</sequence>
<evidence type="ECO:0000313" key="10">
    <source>
        <dbReference type="Proteomes" id="UP000187283"/>
    </source>
</evidence>
<feature type="transmembrane region" description="Helical" evidence="7">
    <location>
        <begin position="508"/>
        <end position="528"/>
    </location>
</feature>
<accession>A0A1R1YBP4</accession>
<comment type="similarity">
    <text evidence="2">Belongs to the amino acid/polyamine transporter 2 family.</text>
</comment>
<feature type="transmembrane region" description="Helical" evidence="7">
    <location>
        <begin position="611"/>
        <end position="634"/>
    </location>
</feature>
<dbReference type="GO" id="GO:0005774">
    <property type="term" value="C:vacuolar membrane"/>
    <property type="evidence" value="ECO:0007669"/>
    <property type="project" value="TreeGrafter"/>
</dbReference>
<proteinExistence type="inferred from homology"/>
<organism evidence="9 10">
    <name type="scientific">Smittium culicis</name>
    <dbReference type="NCBI Taxonomy" id="133412"/>
    <lineage>
        <taxon>Eukaryota</taxon>
        <taxon>Fungi</taxon>
        <taxon>Fungi incertae sedis</taxon>
        <taxon>Zoopagomycota</taxon>
        <taxon>Kickxellomycotina</taxon>
        <taxon>Harpellomycetes</taxon>
        <taxon>Harpellales</taxon>
        <taxon>Legeriomycetaceae</taxon>
        <taxon>Smittium</taxon>
    </lineage>
</organism>
<dbReference type="EMBL" id="LSSN01000360">
    <property type="protein sequence ID" value="OMJ24347.1"/>
    <property type="molecule type" value="Genomic_DNA"/>
</dbReference>
<feature type="transmembrane region" description="Helical" evidence="7">
    <location>
        <begin position="735"/>
        <end position="752"/>
    </location>
</feature>
<dbReference type="PANTHER" id="PTHR22950:SF666">
    <property type="entry name" value="VACUOLAR AMINO ACID TRANSPORTER 4"/>
    <property type="match status" value="1"/>
</dbReference>
<feature type="compositionally biased region" description="Basic and acidic residues" evidence="6">
    <location>
        <begin position="12"/>
        <end position="23"/>
    </location>
</feature>
<feature type="transmembrane region" description="Helical" evidence="7">
    <location>
        <begin position="689"/>
        <end position="714"/>
    </location>
</feature>